<proteinExistence type="predicted"/>
<organism evidence="2 3">
    <name type="scientific">Legionella maioricensis</name>
    <dbReference type="NCBI Taxonomy" id="2896528"/>
    <lineage>
        <taxon>Bacteria</taxon>
        <taxon>Pseudomonadati</taxon>
        <taxon>Pseudomonadota</taxon>
        <taxon>Gammaproteobacteria</taxon>
        <taxon>Legionellales</taxon>
        <taxon>Legionellaceae</taxon>
        <taxon>Legionella</taxon>
    </lineage>
</organism>
<dbReference type="Proteomes" id="UP001139721">
    <property type="component" value="Unassembled WGS sequence"/>
</dbReference>
<dbReference type="EMBL" id="JAJKBJ010000018">
    <property type="protein sequence ID" value="MCL9685080.1"/>
    <property type="molecule type" value="Genomic_DNA"/>
</dbReference>
<evidence type="ECO:0000313" key="3">
    <source>
        <dbReference type="Proteomes" id="UP001139721"/>
    </source>
</evidence>
<dbReference type="InterPro" id="IPR031757">
    <property type="entry name" value="Lgt1_Glycosyltransf"/>
</dbReference>
<feature type="domain" description="Lgt1 glycosyltransferase" evidence="1">
    <location>
        <begin position="8"/>
        <end position="187"/>
    </location>
</feature>
<reference evidence="2" key="1">
    <citation type="submission" date="2021-11" db="EMBL/GenBank/DDBJ databases">
        <title>Legionella maioricencis sp. nov., a new species isolated from hot water samples in Mallorca.</title>
        <authorList>
            <person name="Crespi S."/>
            <person name="Drasar V."/>
            <person name="Salva-Serra F."/>
            <person name="Jaen-Luchoro D."/>
            <person name="Pineiro-Iglesias B."/>
            <person name="Aliaga F."/>
            <person name="Fernandez-Juarez V."/>
            <person name="Coll G."/>
            <person name="Moore E.R.B."/>
            <person name="Bennasar-Figueras A."/>
        </authorList>
    </citation>
    <scope>NUCLEOTIDE SEQUENCE</scope>
    <source>
        <strain evidence="2">HCPI-6</strain>
    </source>
</reference>
<accession>A0A9X2D2X5</accession>
<evidence type="ECO:0000313" key="2">
    <source>
        <dbReference type="EMBL" id="MCL9685080.1"/>
    </source>
</evidence>
<evidence type="ECO:0000259" key="1">
    <source>
        <dbReference type="Pfam" id="PF16849"/>
    </source>
</evidence>
<comment type="caution">
    <text evidence="2">The sequence shown here is derived from an EMBL/GenBank/DDBJ whole genome shotgun (WGS) entry which is preliminary data.</text>
</comment>
<sequence length="606" mass="70233">MLNPKNRGYLYNPHHHVKIWFSNKPDVFMNDENQMRLITIRDKNPKDLISLVYDSSLLTPHALAELHRFCSEHEITPVDAQKLESSLKSVNEQKLYEYYQDEMTHLSQGGSLAVASDIIRWLSAVYSLGTYTDFDVAVDTRQLPPRVAVDTPLLLNIGSLKIGNTEIILSNNDCIAVVDPLAAKKQIEEIQEGFLHVLGLYTNDFIDKTEQAFKRGGFLLRYINMYLLNFMRNRSEAIYIARSKSIFSSTNPMGSRQLRAYINEVMTNKDKFLDFNKNSPRESNASVIQRLRKNLKKQLSFIKWMFFKNEYHEIKKMLELPDEQLITVFMKKEHSLYLRSIVVCTTGPIAIAKSLFKDYFFNAKYFYEKVQPFSFNHYKLHKAFLSRNSIPLHENALSMLHFLGAGEGELNDSSWLEEGARLQGTRDRIIAEQRKILQSTLPNSLGRLKTELRCYIKKMEEDPKRFWNFIGRKQRKDKLKVLYASLACFSETSSNEFDIQEFKKVLHQLDSNTRGMLARLFYRRTLELVRELERYSHQAVIYGLTKNYKIKLDDGIESIASSIDNTSSNNRFDPLSDAHDSVNLAFFLKPESIDLVPPGNPTSVDK</sequence>
<dbReference type="Gene3D" id="3.90.550.20">
    <property type="match status" value="1"/>
</dbReference>
<gene>
    <name evidence="2" type="ORF">LOX96_13310</name>
</gene>
<protein>
    <recommendedName>
        <fullName evidence="1">Lgt1 glycosyltransferase domain-containing protein</fullName>
    </recommendedName>
</protein>
<keyword evidence="3" id="KW-1185">Reference proteome</keyword>
<dbReference type="AlphaFoldDB" id="A0A9X2D2X5"/>
<name>A0A9X2D2X5_9GAMM</name>
<dbReference type="RefSeq" id="WP_250422548.1">
    <property type="nucleotide sequence ID" value="NZ_JAJKBJ010000018.1"/>
</dbReference>
<dbReference type="Pfam" id="PF16849">
    <property type="entry name" value="Glyco_transf_88"/>
    <property type="match status" value="1"/>
</dbReference>